<protein>
    <submittedName>
        <fullName evidence="2">DUF1983 domain-containing protein</fullName>
    </submittedName>
</protein>
<evidence type="ECO:0000313" key="3">
    <source>
        <dbReference type="Proteomes" id="UP000272412"/>
    </source>
</evidence>
<proteinExistence type="predicted"/>
<name>A0A3N4MN84_9NEIS</name>
<dbReference type="RefSeq" id="WP_123805056.1">
    <property type="nucleotide sequence ID" value="NZ_RPFL01000077.1"/>
</dbReference>
<evidence type="ECO:0000313" key="2">
    <source>
        <dbReference type="EMBL" id="RPD83126.1"/>
    </source>
</evidence>
<feature type="domain" description="Tip attachment protein J central straight fiber" evidence="1">
    <location>
        <begin position="1"/>
        <end position="80"/>
    </location>
</feature>
<keyword evidence="3" id="KW-1185">Reference proteome</keyword>
<feature type="non-terminal residue" evidence="2">
    <location>
        <position position="1"/>
    </location>
</feature>
<dbReference type="EMBL" id="RPFL01000077">
    <property type="protein sequence ID" value="RPD83126.1"/>
    <property type="molecule type" value="Genomic_DNA"/>
</dbReference>
<evidence type="ECO:0000259" key="1">
    <source>
        <dbReference type="Pfam" id="PF09327"/>
    </source>
</evidence>
<dbReference type="OrthoDB" id="8614080at2"/>
<dbReference type="Pfam" id="PF09327">
    <property type="entry name" value="Phage_Tail_Tip"/>
    <property type="match status" value="1"/>
</dbReference>
<dbReference type="InterPro" id="IPR015406">
    <property type="entry name" value="GpJ_CSF"/>
</dbReference>
<organism evidence="2 3">
    <name type="scientific">Neisseria weixii</name>
    <dbReference type="NCBI Taxonomy" id="1853276"/>
    <lineage>
        <taxon>Bacteria</taxon>
        <taxon>Pseudomonadati</taxon>
        <taxon>Pseudomonadota</taxon>
        <taxon>Betaproteobacteria</taxon>
        <taxon>Neisseriales</taxon>
        <taxon>Neisseriaceae</taxon>
        <taxon>Neisseria</taxon>
    </lineage>
</organism>
<sequence length="139" mass="14669">TLKAETLSGGRKAVSALMMGADGQTADSQILLMADKVAFVQPNTKAITPMMTVTRDGMALNGNLVADGTIHGKHLVAGIEMQAPRIVGGHADFGNGRFVVDYAGNLYMNQGSRTGLKISSESIRVFDEHGVLRVVLGKL</sequence>
<dbReference type="AlphaFoldDB" id="A0A3N4MN84"/>
<reference evidence="2 3" key="1">
    <citation type="submission" date="2018-11" db="EMBL/GenBank/DDBJ databases">
        <title>Neisseria weixii sp. nov. isolated from the rectal contents of plateau pika (Ochotona cruzoniae).</title>
        <authorList>
            <person name="Zhang G."/>
        </authorList>
    </citation>
    <scope>NUCLEOTIDE SEQUENCE [LARGE SCALE GENOMIC DNA]</scope>
    <source>
        <strain evidence="2 3">10009</strain>
    </source>
</reference>
<comment type="caution">
    <text evidence="2">The sequence shown here is derived from an EMBL/GenBank/DDBJ whole genome shotgun (WGS) entry which is preliminary data.</text>
</comment>
<dbReference type="Proteomes" id="UP000272412">
    <property type="component" value="Unassembled WGS sequence"/>
</dbReference>
<accession>A0A3N4MN84</accession>
<gene>
    <name evidence="2" type="ORF">EGK74_13385</name>
</gene>